<evidence type="ECO:0000313" key="1">
    <source>
        <dbReference type="EMBL" id="MBB4842873.1"/>
    </source>
</evidence>
<accession>A0A840L7X4</accession>
<organism evidence="1 2">
    <name type="scientific">Roseateles oligotrophus</name>
    <dbReference type="NCBI Taxonomy" id="1769250"/>
    <lineage>
        <taxon>Bacteria</taxon>
        <taxon>Pseudomonadati</taxon>
        <taxon>Pseudomonadota</taxon>
        <taxon>Betaproteobacteria</taxon>
        <taxon>Burkholderiales</taxon>
        <taxon>Sphaerotilaceae</taxon>
        <taxon>Roseateles</taxon>
    </lineage>
</organism>
<dbReference type="InterPro" id="IPR010179">
    <property type="entry name" value="CRISPR-assoc_prot_Cse3"/>
</dbReference>
<name>A0A840L7X4_9BURK</name>
<sequence>MFLTQLRLDPRSAQARRDLADPYDMHRTLVRAFVQDERAAPPRFLWRLEPGRAWDQPVLLLQSAAAGDWAYLDALPGYLLNGEAPSTKTFEPDALLQAGARYRFRLAANPTVTRLGKRHGLVGEEDQLAWLQRQAQRLGFAVDAALVSGSDTLRGHKAGQRVSLLRVLYEGVLTVNDAPVLAQAMAAGIGPGKAFGCGLLSLARCP</sequence>
<dbReference type="SUPFAM" id="SSF117987">
    <property type="entry name" value="CRISPR-associated protein"/>
    <property type="match status" value="2"/>
</dbReference>
<dbReference type="EMBL" id="JACHLP010000002">
    <property type="protein sequence ID" value="MBB4842873.1"/>
    <property type="molecule type" value="Genomic_DNA"/>
</dbReference>
<reference evidence="1 2" key="1">
    <citation type="submission" date="2020-08" db="EMBL/GenBank/DDBJ databases">
        <title>Functional genomics of gut bacteria from endangered species of beetles.</title>
        <authorList>
            <person name="Carlos-Shanley C."/>
        </authorList>
    </citation>
    <scope>NUCLEOTIDE SEQUENCE [LARGE SCALE GENOMIC DNA]</scope>
    <source>
        <strain evidence="1 2">S00239</strain>
    </source>
</reference>
<gene>
    <name evidence="1" type="ORF">HNP55_001388</name>
</gene>
<dbReference type="AlphaFoldDB" id="A0A840L7X4"/>
<dbReference type="RefSeq" id="WP_184297566.1">
    <property type="nucleotide sequence ID" value="NZ_JACHLP010000002.1"/>
</dbReference>
<dbReference type="SMART" id="SM01101">
    <property type="entry name" value="CRISPR_assoc"/>
    <property type="match status" value="1"/>
</dbReference>
<dbReference type="NCBIfam" id="TIGR01907">
    <property type="entry name" value="casE_Cse3"/>
    <property type="match status" value="1"/>
</dbReference>
<dbReference type="Gene3D" id="3.30.70.1200">
    <property type="entry name" value="Crispr-associated protein, domain 1"/>
    <property type="match status" value="1"/>
</dbReference>
<evidence type="ECO:0000313" key="2">
    <source>
        <dbReference type="Proteomes" id="UP000562027"/>
    </source>
</evidence>
<dbReference type="CDD" id="cd09727">
    <property type="entry name" value="Cas6_I-E"/>
    <property type="match status" value="1"/>
</dbReference>
<comment type="caution">
    <text evidence="1">The sequence shown here is derived from an EMBL/GenBank/DDBJ whole genome shotgun (WGS) entry which is preliminary data.</text>
</comment>
<dbReference type="Gene3D" id="3.30.70.1210">
    <property type="entry name" value="Crispr-associated protein, domain 2"/>
    <property type="match status" value="1"/>
</dbReference>
<protein>
    <submittedName>
        <fullName evidence="1">CRISPR system Cascade subunit CasE</fullName>
    </submittedName>
</protein>
<keyword evidence="2" id="KW-1185">Reference proteome</keyword>
<proteinExistence type="predicted"/>
<dbReference type="Proteomes" id="UP000562027">
    <property type="component" value="Unassembled WGS sequence"/>
</dbReference>
<dbReference type="Pfam" id="PF08798">
    <property type="entry name" value="CRISPR_assoc"/>
    <property type="match status" value="1"/>
</dbReference>